<dbReference type="OrthoDB" id="3177655at2"/>
<organism evidence="1 2">
    <name type="scientific">Enteroscipio rubneri</name>
    <dbReference type="NCBI Taxonomy" id="2070686"/>
    <lineage>
        <taxon>Bacteria</taxon>
        <taxon>Bacillati</taxon>
        <taxon>Actinomycetota</taxon>
        <taxon>Coriobacteriia</taxon>
        <taxon>Eggerthellales</taxon>
        <taxon>Eggerthellaceae</taxon>
        <taxon>Enteroscipio</taxon>
    </lineage>
</organism>
<protein>
    <recommendedName>
        <fullName evidence="3">Pilus assembly protein TadE</fullName>
    </recommendedName>
</protein>
<dbReference type="AlphaFoldDB" id="A0A2K2UB41"/>
<accession>A0A2K2UB41</accession>
<evidence type="ECO:0000313" key="1">
    <source>
        <dbReference type="EMBL" id="PNV67536.1"/>
    </source>
</evidence>
<dbReference type="Proteomes" id="UP000236197">
    <property type="component" value="Unassembled WGS sequence"/>
</dbReference>
<keyword evidence="2" id="KW-1185">Reference proteome</keyword>
<comment type="caution">
    <text evidence="1">The sequence shown here is derived from an EMBL/GenBank/DDBJ whole genome shotgun (WGS) entry which is preliminary data.</text>
</comment>
<evidence type="ECO:0008006" key="3">
    <source>
        <dbReference type="Google" id="ProtNLM"/>
    </source>
</evidence>
<evidence type="ECO:0000313" key="2">
    <source>
        <dbReference type="Proteomes" id="UP000236197"/>
    </source>
</evidence>
<dbReference type="EMBL" id="PPEK01000007">
    <property type="protein sequence ID" value="PNV67536.1"/>
    <property type="molecule type" value="Genomic_DNA"/>
</dbReference>
<proteinExistence type="predicted"/>
<reference evidence="2" key="1">
    <citation type="submission" date="2018-01" db="EMBL/GenBank/DDBJ databases">
        <title>Rubneribacter badeniensis gen. nov., sp. nov., and Colonibacter rubneri, gen. nov., sp. nov., WGS of new members of the Eggerthellaceae.</title>
        <authorList>
            <person name="Danylec N."/>
            <person name="Stoll D.A."/>
            <person name="Doetsch A."/>
            <person name="Kulling S.E."/>
            <person name="Huch M."/>
        </authorList>
    </citation>
    <scope>NUCLEOTIDE SEQUENCE [LARGE SCALE GENOMIC DNA]</scope>
    <source>
        <strain evidence="2">ResAG-96</strain>
    </source>
</reference>
<name>A0A2K2UB41_9ACTN</name>
<sequence length="133" mass="13770">MTVELAVALPVLLAVAAIAVNALLFFSECSAFDVASRDAVRIHAASPAYGQDLEQSRARVAAALSESFDRPYTASSVAVEGAAGGHATFTSTLEFSSTLFGMGLKTSVFGVALPKIAHAISFTVDCYKPGVLL</sequence>
<gene>
    <name evidence="1" type="ORF">C2L71_06890</name>
</gene>